<gene>
    <name evidence="7" type="ORF">g.34600</name>
</gene>
<comment type="subcellular location">
    <subcellularLocation>
        <location evidence="1">Secreted</location>
    </subcellularLocation>
</comment>
<evidence type="ECO:0000313" key="7">
    <source>
        <dbReference type="EMBL" id="JAT22531.1"/>
    </source>
</evidence>
<dbReference type="FunFam" id="3.40.50.1820:FF:000288">
    <property type="entry name" value="Pancreatic triacylglycerol lipase"/>
    <property type="match status" value="1"/>
</dbReference>
<feature type="domain" description="Lipase" evidence="6">
    <location>
        <begin position="96"/>
        <end position="426"/>
    </location>
</feature>
<feature type="compositionally biased region" description="Basic and acidic residues" evidence="5">
    <location>
        <begin position="717"/>
        <end position="742"/>
    </location>
</feature>
<feature type="compositionally biased region" description="Basic and acidic residues" evidence="5">
    <location>
        <begin position="757"/>
        <end position="766"/>
    </location>
</feature>
<feature type="region of interest" description="Disordered" evidence="5">
    <location>
        <begin position="717"/>
        <end position="778"/>
    </location>
</feature>
<evidence type="ECO:0000256" key="3">
    <source>
        <dbReference type="ARBA" id="ARBA00022525"/>
    </source>
</evidence>
<dbReference type="Pfam" id="PF00151">
    <property type="entry name" value="Lipase"/>
    <property type="match status" value="1"/>
</dbReference>
<evidence type="ECO:0000256" key="1">
    <source>
        <dbReference type="ARBA" id="ARBA00004613"/>
    </source>
</evidence>
<accession>A0A1B6LFS2</accession>
<dbReference type="InterPro" id="IPR000734">
    <property type="entry name" value="TAG_lipase"/>
</dbReference>
<evidence type="ECO:0000256" key="4">
    <source>
        <dbReference type="RuleBase" id="RU004262"/>
    </source>
</evidence>
<evidence type="ECO:0000259" key="6">
    <source>
        <dbReference type="Pfam" id="PF00151"/>
    </source>
</evidence>
<keyword evidence="3" id="KW-0964">Secreted</keyword>
<name>A0A1B6LFS2_9HEMI</name>
<sequence length="944" mass="104614">TFRVLTSKRFCSGLDNQTLVMLAGLTHTTLLLLLTHFFCTLYAWKGGGGTGTQWATAEQEAQDEVRDTEILRSVRDSMAAWRQRRSSHRTKRAESSVCYNGIGCFQSSGPYGYIDILPSPPEEVATRFLLYSSRRSRGDTPLMDVPFTNLSAVFDWAGQAYNVSAPTKIIVHGFGSSCSYVWAYEMRSALMSVEECNVICVDWEGGATLPNYVRAAANARLVGKQLAMLIQGLQKMGLSLQNVHMIGFSLGAHVAGFAGAELKNLSRITGLDPAGPLFESQDPRARLDSSDAHFVDVIHSNGENLILGGLGSSQPMGHVDFYPNGGRMQKGCSHLFVGAVTDIFLSVSEVEGRSLCNHRRAYKFFTDSVSPQCQFPAVRCESFDKYAAGSCFPCPDGELCSNMGYYADKVKGRGVQYLVTRDEEPFCANQYLVRVESTPSVLPVVSYGKIQLTLISNDDLNETFVLTLKDDEELKVGAGLSRIIVPHPALQSFSALEILYTAYSGWISSGLAKWSIDKISLMDAFGKSLSVCKKGLLLETGIPVVLPLFPGVCNPPFNNNTNTTNFGGSISKPTNATKPKYIPTQVVKIGDEILKNNSSENKDKGDVEVEAHYLTAQWQPVLEYPASSGSSGNALDQESSRGFKGSVRTEKAKREHNGTLEGVTKNDTLVLGELVMATTTNETSTKNSTDTVTDSDIKLKMSLMGEFIKKEEKKIGPPYEFEKPDSTEPTKVEPTTKGEIKEPVLAATTPRHQRRSSKQEKWHPEVELNPPSMGATESWHLWDPPGSSRKIKNMDLDKNTTSTLSALTIQFLPQRLISFLEQAEKYARIAFSPFLSNDPDSRNQRRMRFLPQFWWGQSDERKEKKIEINDKETSTKGASEPVVAIAHQENKSNFKPKYIPLSSTETDEKVEKAETDFNRPSMIKEHLEEPIVVDIKEKEEKKDR</sequence>
<feature type="compositionally biased region" description="Polar residues" evidence="5">
    <location>
        <begin position="627"/>
        <end position="637"/>
    </location>
</feature>
<comment type="similarity">
    <text evidence="2 4">Belongs to the AB hydrolase superfamily. Lipase family.</text>
</comment>
<dbReference type="GO" id="GO:0016298">
    <property type="term" value="F:lipase activity"/>
    <property type="evidence" value="ECO:0007669"/>
    <property type="project" value="InterPro"/>
</dbReference>
<dbReference type="InterPro" id="IPR033906">
    <property type="entry name" value="Lipase_N"/>
</dbReference>
<feature type="region of interest" description="Disordered" evidence="5">
    <location>
        <begin position="895"/>
        <end position="925"/>
    </location>
</feature>
<dbReference type="Gene3D" id="3.40.50.1820">
    <property type="entry name" value="alpha/beta hydrolase"/>
    <property type="match status" value="1"/>
</dbReference>
<dbReference type="GO" id="GO:0016042">
    <property type="term" value="P:lipid catabolic process"/>
    <property type="evidence" value="ECO:0007669"/>
    <property type="project" value="TreeGrafter"/>
</dbReference>
<reference evidence="7" key="1">
    <citation type="submission" date="2015-11" db="EMBL/GenBank/DDBJ databases">
        <title>De novo transcriptome assembly of four potential Pierce s Disease insect vectors from Arizona vineyards.</title>
        <authorList>
            <person name="Tassone E.E."/>
        </authorList>
    </citation>
    <scope>NUCLEOTIDE SEQUENCE</scope>
</reference>
<dbReference type="AlphaFoldDB" id="A0A1B6LFS2"/>
<dbReference type="PANTHER" id="PTHR11610:SF186">
    <property type="entry name" value="FI22312P1"/>
    <property type="match status" value="1"/>
</dbReference>
<organism evidence="7">
    <name type="scientific">Graphocephala atropunctata</name>
    <dbReference type="NCBI Taxonomy" id="36148"/>
    <lineage>
        <taxon>Eukaryota</taxon>
        <taxon>Metazoa</taxon>
        <taxon>Ecdysozoa</taxon>
        <taxon>Arthropoda</taxon>
        <taxon>Hexapoda</taxon>
        <taxon>Insecta</taxon>
        <taxon>Pterygota</taxon>
        <taxon>Neoptera</taxon>
        <taxon>Paraneoptera</taxon>
        <taxon>Hemiptera</taxon>
        <taxon>Auchenorrhyncha</taxon>
        <taxon>Membracoidea</taxon>
        <taxon>Cicadellidae</taxon>
        <taxon>Cicadellinae</taxon>
        <taxon>Cicadellini</taxon>
        <taxon>Graphocephala</taxon>
    </lineage>
</organism>
<feature type="region of interest" description="Disordered" evidence="5">
    <location>
        <begin position="625"/>
        <end position="659"/>
    </location>
</feature>
<protein>
    <recommendedName>
        <fullName evidence="6">Lipase domain-containing protein</fullName>
    </recommendedName>
</protein>
<dbReference type="PRINTS" id="PR00821">
    <property type="entry name" value="TAGLIPASE"/>
</dbReference>
<dbReference type="SUPFAM" id="SSF53474">
    <property type="entry name" value="alpha/beta-Hydrolases"/>
    <property type="match status" value="1"/>
</dbReference>
<proteinExistence type="inferred from homology"/>
<evidence type="ECO:0000256" key="5">
    <source>
        <dbReference type="SAM" id="MobiDB-lite"/>
    </source>
</evidence>
<feature type="compositionally biased region" description="Basic and acidic residues" evidence="5">
    <location>
        <begin position="906"/>
        <end position="925"/>
    </location>
</feature>
<dbReference type="InterPro" id="IPR029058">
    <property type="entry name" value="AB_hydrolase_fold"/>
</dbReference>
<dbReference type="InterPro" id="IPR013818">
    <property type="entry name" value="Lipase"/>
</dbReference>
<dbReference type="PANTHER" id="PTHR11610">
    <property type="entry name" value="LIPASE"/>
    <property type="match status" value="1"/>
</dbReference>
<dbReference type="EMBL" id="GEBQ01017446">
    <property type="protein sequence ID" value="JAT22531.1"/>
    <property type="molecule type" value="Transcribed_RNA"/>
</dbReference>
<feature type="compositionally biased region" description="Basic and acidic residues" evidence="5">
    <location>
        <begin position="647"/>
        <end position="658"/>
    </location>
</feature>
<evidence type="ECO:0000256" key="2">
    <source>
        <dbReference type="ARBA" id="ARBA00010701"/>
    </source>
</evidence>
<dbReference type="GO" id="GO:0005615">
    <property type="term" value="C:extracellular space"/>
    <property type="evidence" value="ECO:0007669"/>
    <property type="project" value="TreeGrafter"/>
</dbReference>
<dbReference type="CDD" id="cd00707">
    <property type="entry name" value="Pancreat_lipase_like"/>
    <property type="match status" value="1"/>
</dbReference>
<feature type="non-terminal residue" evidence="7">
    <location>
        <position position="1"/>
    </location>
</feature>